<sequence>MTTIVLLAILTALGYTAFYSINCAIFPFGRCRRRRCDGGRVYSRVNRKVFRECRRCEGTGKRVRIGRRVYEYLRGEREAGNR</sequence>
<dbReference type="EMBL" id="JAHXZI010000001">
    <property type="protein sequence ID" value="MBW6432712.1"/>
    <property type="molecule type" value="Genomic_DNA"/>
</dbReference>
<comment type="caution">
    <text evidence="1">The sequence shown here is derived from an EMBL/GenBank/DDBJ whole genome shotgun (WGS) entry which is preliminary data.</text>
</comment>
<protein>
    <submittedName>
        <fullName evidence="1">Uncharacterized protein</fullName>
    </submittedName>
</protein>
<dbReference type="RefSeq" id="WP_220142277.1">
    <property type="nucleotide sequence ID" value="NZ_JAHXZI010000001.1"/>
</dbReference>
<accession>A0ABS7AVJ3</accession>
<evidence type="ECO:0000313" key="2">
    <source>
        <dbReference type="Proteomes" id="UP001519863"/>
    </source>
</evidence>
<reference evidence="1 2" key="1">
    <citation type="journal article" date="2013" name="Antonie Van Leeuwenhoek">
        <title>Actinoplanes hulinensis sp. nov., a novel actinomycete isolated from soybean root (Glycine max (L.) Merr).</title>
        <authorList>
            <person name="Shen Y."/>
            <person name="Liu C."/>
            <person name="Wang X."/>
            <person name="Zhao J."/>
            <person name="Jia F."/>
            <person name="Zhang Y."/>
            <person name="Wang L."/>
            <person name="Yang D."/>
            <person name="Xiang W."/>
        </authorList>
    </citation>
    <scope>NUCLEOTIDE SEQUENCE [LARGE SCALE GENOMIC DNA]</scope>
    <source>
        <strain evidence="1 2">NEAU-M9</strain>
    </source>
</reference>
<gene>
    <name evidence="1" type="ORF">KZ829_03025</name>
</gene>
<proteinExistence type="predicted"/>
<evidence type="ECO:0000313" key="1">
    <source>
        <dbReference type="EMBL" id="MBW6432712.1"/>
    </source>
</evidence>
<name>A0ABS7AVJ3_9ACTN</name>
<dbReference type="Proteomes" id="UP001519863">
    <property type="component" value="Unassembled WGS sequence"/>
</dbReference>
<keyword evidence="2" id="KW-1185">Reference proteome</keyword>
<organism evidence="1 2">
    <name type="scientific">Actinoplanes hulinensis</name>
    <dbReference type="NCBI Taxonomy" id="1144547"/>
    <lineage>
        <taxon>Bacteria</taxon>
        <taxon>Bacillati</taxon>
        <taxon>Actinomycetota</taxon>
        <taxon>Actinomycetes</taxon>
        <taxon>Micromonosporales</taxon>
        <taxon>Micromonosporaceae</taxon>
        <taxon>Actinoplanes</taxon>
    </lineage>
</organism>